<reference evidence="2" key="1">
    <citation type="submission" date="2022-07" db="EMBL/GenBank/DDBJ databases">
        <title>Chromosome-level genome of Muraenolepis orangiensis.</title>
        <authorList>
            <person name="Kim J."/>
        </authorList>
    </citation>
    <scope>NUCLEOTIDE SEQUENCE</scope>
    <source>
        <strain evidence="2">KU_S4_2022</strain>
        <tissue evidence="2">Muscle</tissue>
    </source>
</reference>
<gene>
    <name evidence="2" type="ORF">NHX12_007445</name>
</gene>
<evidence type="ECO:0000313" key="2">
    <source>
        <dbReference type="EMBL" id="KAJ3592317.1"/>
    </source>
</evidence>
<organism evidence="2 3">
    <name type="scientific">Muraenolepis orangiensis</name>
    <name type="common">Patagonian moray cod</name>
    <dbReference type="NCBI Taxonomy" id="630683"/>
    <lineage>
        <taxon>Eukaryota</taxon>
        <taxon>Metazoa</taxon>
        <taxon>Chordata</taxon>
        <taxon>Craniata</taxon>
        <taxon>Vertebrata</taxon>
        <taxon>Euteleostomi</taxon>
        <taxon>Actinopterygii</taxon>
        <taxon>Neopterygii</taxon>
        <taxon>Teleostei</taxon>
        <taxon>Neoteleostei</taxon>
        <taxon>Acanthomorphata</taxon>
        <taxon>Zeiogadaria</taxon>
        <taxon>Gadariae</taxon>
        <taxon>Gadiformes</taxon>
        <taxon>Muraenolepidoidei</taxon>
        <taxon>Muraenolepididae</taxon>
        <taxon>Muraenolepis</taxon>
    </lineage>
</organism>
<dbReference type="EMBL" id="JANIIK010000113">
    <property type="protein sequence ID" value="KAJ3592317.1"/>
    <property type="molecule type" value="Genomic_DNA"/>
</dbReference>
<keyword evidence="3" id="KW-1185">Reference proteome</keyword>
<proteinExistence type="predicted"/>
<accession>A0A9Q0I9P0</accession>
<name>A0A9Q0I9P0_9TELE</name>
<evidence type="ECO:0000256" key="1">
    <source>
        <dbReference type="SAM" id="MobiDB-lite"/>
    </source>
</evidence>
<evidence type="ECO:0000313" key="3">
    <source>
        <dbReference type="Proteomes" id="UP001148018"/>
    </source>
</evidence>
<comment type="caution">
    <text evidence="2">The sequence shown here is derived from an EMBL/GenBank/DDBJ whole genome shotgun (WGS) entry which is preliminary data.</text>
</comment>
<protein>
    <submittedName>
        <fullName evidence="2">Uncharacterized protein</fullName>
    </submittedName>
</protein>
<dbReference type="AlphaFoldDB" id="A0A9Q0I9P0"/>
<feature type="region of interest" description="Disordered" evidence="1">
    <location>
        <begin position="1"/>
        <end position="69"/>
    </location>
</feature>
<dbReference type="Proteomes" id="UP001148018">
    <property type="component" value="Unassembled WGS sequence"/>
</dbReference>
<sequence length="69" mass="7334">MGNPGPNTGIGERWGTQDLTPASGRDGEPRTQHRHRGEMGNPGPNTGIGERWGTQDLTPASGRDGEPRT</sequence>